<dbReference type="SUPFAM" id="SSF53218">
    <property type="entry name" value="Molybdenum cofactor biosynthesis proteins"/>
    <property type="match status" value="1"/>
</dbReference>
<dbReference type="PATRIC" id="fig|80852.17.peg.1223"/>
<protein>
    <recommendedName>
        <fullName evidence="1">CinA-like protein</fullName>
    </recommendedName>
</protein>
<dbReference type="Gene3D" id="3.40.980.10">
    <property type="entry name" value="MoaB/Mog-like domain"/>
    <property type="match status" value="1"/>
</dbReference>
<dbReference type="Proteomes" id="UP000032427">
    <property type="component" value="Chromosome 1"/>
</dbReference>
<keyword evidence="4" id="KW-1185">Reference proteome</keyword>
<dbReference type="KEGG" id="awd:AWOD_I_1191"/>
<accession>A0A090ISH9</accession>
<evidence type="ECO:0000259" key="2">
    <source>
        <dbReference type="SMART" id="SM00852"/>
    </source>
</evidence>
<dbReference type="HAMAP" id="MF_00226_B">
    <property type="entry name" value="CinA_B"/>
    <property type="match status" value="1"/>
</dbReference>
<dbReference type="OrthoDB" id="9801454at2"/>
<dbReference type="NCBIfam" id="TIGR00177">
    <property type="entry name" value="molyb_syn"/>
    <property type="match status" value="1"/>
</dbReference>
<dbReference type="InterPro" id="IPR036425">
    <property type="entry name" value="MoaB/Mog-like_dom_sf"/>
</dbReference>
<dbReference type="InterPro" id="IPR050101">
    <property type="entry name" value="CinA"/>
</dbReference>
<reference evidence="4" key="1">
    <citation type="submission" date="2014-09" db="EMBL/GenBank/DDBJ databases">
        <authorList>
            <person name="Hjerde E."/>
        </authorList>
    </citation>
    <scope>NUCLEOTIDE SEQUENCE [LARGE SCALE GENOMIC DNA]</scope>
    <source>
        <strain evidence="4">06/09/139</strain>
    </source>
</reference>
<dbReference type="InterPro" id="IPR008135">
    <property type="entry name" value="Competence-induced_CinA"/>
</dbReference>
<dbReference type="SUPFAM" id="SSF142433">
    <property type="entry name" value="CinA-like"/>
    <property type="match status" value="1"/>
</dbReference>
<dbReference type="STRING" id="80852.AWOD_I_1191"/>
<dbReference type="PANTHER" id="PTHR13939">
    <property type="entry name" value="NICOTINAMIDE-NUCLEOTIDE AMIDOHYDROLASE PNCC"/>
    <property type="match status" value="1"/>
</dbReference>
<organism evidence="3 4">
    <name type="scientific">Aliivibrio wodanis</name>
    <dbReference type="NCBI Taxonomy" id="80852"/>
    <lineage>
        <taxon>Bacteria</taxon>
        <taxon>Pseudomonadati</taxon>
        <taxon>Pseudomonadota</taxon>
        <taxon>Gammaproteobacteria</taxon>
        <taxon>Vibrionales</taxon>
        <taxon>Vibrionaceae</taxon>
        <taxon>Aliivibrio</taxon>
    </lineage>
</organism>
<dbReference type="SMART" id="SM00852">
    <property type="entry name" value="MoCF_biosynth"/>
    <property type="match status" value="1"/>
</dbReference>
<dbReference type="PANTHER" id="PTHR13939:SF0">
    <property type="entry name" value="NMN AMIDOHYDROLASE-LIKE PROTEIN YFAY"/>
    <property type="match status" value="1"/>
</dbReference>
<evidence type="ECO:0000256" key="1">
    <source>
        <dbReference type="HAMAP-Rule" id="MF_00226"/>
    </source>
</evidence>
<evidence type="ECO:0000313" key="3">
    <source>
        <dbReference type="EMBL" id="CED71275.1"/>
    </source>
</evidence>
<comment type="similarity">
    <text evidence="1">Belongs to the CinA family.</text>
</comment>
<dbReference type="HOGENOM" id="CLU_030805_9_1_6"/>
<dbReference type="InterPro" id="IPR001453">
    <property type="entry name" value="MoaB/Mog_dom"/>
</dbReference>
<dbReference type="PIRSF" id="PIRSF006728">
    <property type="entry name" value="CinA"/>
    <property type="match status" value="1"/>
</dbReference>
<sequence length="411" mass="45556">MLQVAMISTGEEILHGDIVDTNAAWISQLFYQHGFKLSNRSTVGDNIEALVAEIQHQTKSASVVIVNGGLGPTSDDISSEAAAKVLNAPLVMSQYWLDRMQARYLEQGKEMPKSNIKQAMLPEGAQLIDNPVGTACGFFIEVNKSIVIFTPGVPSEFKVMTEHQILPRMKQWHPMVEASECSRLFTFGLSESGIQDKLQQLRLSHGFEIGYRSSLPFIEVKLFGPANHDGRFPVLEKMYHLLGDNVVSVDESILPNVGALLNEFSLSFTVAEQSTGGWLTNWLQEDEQVRSHMKQGWILSSQVDQQMAGQDPLAAALALAAATRERTQTAIGLSSGPMLQGKVAVALSTSYGEWGQLVSLKRDYSYNEVRSILSTLMLDMLRRCLEKKPMFGHYESLNRESEIYVPQSALN</sequence>
<evidence type="ECO:0000313" key="4">
    <source>
        <dbReference type="Proteomes" id="UP000032427"/>
    </source>
</evidence>
<dbReference type="InterPro" id="IPR036653">
    <property type="entry name" value="CinA-like_C"/>
</dbReference>
<dbReference type="GeneID" id="28540755"/>
<dbReference type="CDD" id="cd00885">
    <property type="entry name" value="cinA"/>
    <property type="match status" value="1"/>
</dbReference>
<dbReference type="NCBIfam" id="TIGR00200">
    <property type="entry name" value="cinA_nterm"/>
    <property type="match status" value="1"/>
</dbReference>
<proteinExistence type="inferred from homology"/>
<feature type="domain" description="MoaB/Mog" evidence="2">
    <location>
        <begin position="5"/>
        <end position="172"/>
    </location>
</feature>
<dbReference type="AlphaFoldDB" id="A0A090ISH9"/>
<name>A0A090ISH9_9GAMM</name>
<dbReference type="Pfam" id="PF00994">
    <property type="entry name" value="MoCF_biosynth"/>
    <property type="match status" value="1"/>
</dbReference>
<gene>
    <name evidence="3" type="ORF">AWOD_I_1191</name>
</gene>
<dbReference type="EMBL" id="LN554846">
    <property type="protein sequence ID" value="CED71275.1"/>
    <property type="molecule type" value="Genomic_DNA"/>
</dbReference>